<dbReference type="SUPFAM" id="SSF52540">
    <property type="entry name" value="P-loop containing nucleoside triphosphate hydrolases"/>
    <property type="match status" value="1"/>
</dbReference>
<dbReference type="PANTHER" id="PTHR21231:SF7">
    <property type="entry name" value="GPN-LOOP GTPASE 3"/>
    <property type="match status" value="1"/>
</dbReference>
<dbReference type="EMBL" id="JBGFUD010000073">
    <property type="protein sequence ID" value="MFH4973562.1"/>
    <property type="molecule type" value="Genomic_DNA"/>
</dbReference>
<dbReference type="Proteomes" id="UP001608902">
    <property type="component" value="Unassembled WGS sequence"/>
</dbReference>
<comment type="function">
    <text evidence="1">Small GTPase required for proper localization of RNA polymerase II (RNAPII). May act at an RNAP assembly step prior to nuclear import.</text>
</comment>
<evidence type="ECO:0000313" key="9">
    <source>
        <dbReference type="Proteomes" id="UP001608902"/>
    </source>
</evidence>
<dbReference type="CDD" id="cd17872">
    <property type="entry name" value="GPN3"/>
    <property type="match status" value="1"/>
</dbReference>
<evidence type="ECO:0000256" key="3">
    <source>
        <dbReference type="ARBA" id="ARBA00014587"/>
    </source>
</evidence>
<dbReference type="GO" id="GO:0005525">
    <property type="term" value="F:GTP binding"/>
    <property type="evidence" value="ECO:0007669"/>
    <property type="project" value="UniProtKB-KW"/>
</dbReference>
<evidence type="ECO:0000256" key="1">
    <source>
        <dbReference type="ARBA" id="ARBA00002411"/>
    </source>
</evidence>
<keyword evidence="6 7" id="KW-0342">GTP-binding</keyword>
<dbReference type="AlphaFoldDB" id="A0ABD6EA67"/>
<dbReference type="Gene3D" id="3.40.50.300">
    <property type="entry name" value="P-loop containing nucleotide triphosphate hydrolases"/>
    <property type="match status" value="1"/>
</dbReference>
<evidence type="ECO:0000256" key="4">
    <source>
        <dbReference type="ARBA" id="ARBA00022741"/>
    </source>
</evidence>
<evidence type="ECO:0000256" key="6">
    <source>
        <dbReference type="ARBA" id="ARBA00023134"/>
    </source>
</evidence>
<organism evidence="8 9">
    <name type="scientific">Gnathostoma spinigerum</name>
    <dbReference type="NCBI Taxonomy" id="75299"/>
    <lineage>
        <taxon>Eukaryota</taxon>
        <taxon>Metazoa</taxon>
        <taxon>Ecdysozoa</taxon>
        <taxon>Nematoda</taxon>
        <taxon>Chromadorea</taxon>
        <taxon>Rhabditida</taxon>
        <taxon>Spirurina</taxon>
        <taxon>Gnathostomatomorpha</taxon>
        <taxon>Gnathostomatoidea</taxon>
        <taxon>Gnathostomatidae</taxon>
        <taxon>Gnathostoma</taxon>
    </lineage>
</organism>
<dbReference type="PANTHER" id="PTHR21231">
    <property type="entry name" value="XPA-BINDING PROTEIN 1-RELATED"/>
    <property type="match status" value="1"/>
</dbReference>
<keyword evidence="4 7" id="KW-0547">Nucleotide-binding</keyword>
<gene>
    <name evidence="8" type="ORF">AB6A40_000271</name>
</gene>
<sequence>MKYAQLVIGPAGSGKSTYCATIQEHCRDNGRLVFIVNLDPAAEIFSYDASVDVRDLISTDDVQEDVELRLGPNGALIFCMEHLVQNLDWLHDQLNEGEDDYFIFDCPGQIELYSHLPIMREIVDALKNWDFNVCSVFLLDTHFVLDGEKFLAGALTTLSTMVALETPSVNVLSKMDLLSERNKSFVESFLDANSRSILQCEPVTPWTAKHRKLTDAITTVLDDYSLVRFVPLDIKDTDSVSDLLLLIDTTIQYGEDLEVKDRYPESEDV</sequence>
<accession>A0ABD6EA67</accession>
<keyword evidence="5 7" id="KW-0378">Hydrolase</keyword>
<dbReference type="InterPro" id="IPR030228">
    <property type="entry name" value="Gpn3"/>
</dbReference>
<dbReference type="InterPro" id="IPR004130">
    <property type="entry name" value="Gpn"/>
</dbReference>
<comment type="caution">
    <text evidence="8">The sequence shown here is derived from an EMBL/GenBank/DDBJ whole genome shotgun (WGS) entry which is preliminary data.</text>
</comment>
<dbReference type="GO" id="GO:0016787">
    <property type="term" value="F:hydrolase activity"/>
    <property type="evidence" value="ECO:0007669"/>
    <property type="project" value="UniProtKB-KW"/>
</dbReference>
<protein>
    <recommendedName>
        <fullName evidence="3 7">GPN-loop GTPase 3</fullName>
    </recommendedName>
</protein>
<evidence type="ECO:0000256" key="7">
    <source>
        <dbReference type="RuleBase" id="RU365059"/>
    </source>
</evidence>
<evidence type="ECO:0000313" key="8">
    <source>
        <dbReference type="EMBL" id="MFH4973562.1"/>
    </source>
</evidence>
<keyword evidence="9" id="KW-1185">Reference proteome</keyword>
<evidence type="ECO:0000256" key="2">
    <source>
        <dbReference type="ARBA" id="ARBA00005290"/>
    </source>
</evidence>
<comment type="similarity">
    <text evidence="2 7">Belongs to the GPN-loop GTPase family.</text>
</comment>
<dbReference type="InterPro" id="IPR027417">
    <property type="entry name" value="P-loop_NTPase"/>
</dbReference>
<dbReference type="Pfam" id="PF03029">
    <property type="entry name" value="ATP_bind_1"/>
    <property type="match status" value="1"/>
</dbReference>
<proteinExistence type="inferred from homology"/>
<dbReference type="FunFam" id="3.40.50.300:FF:000616">
    <property type="entry name" value="GPN-loop GTPase 3"/>
    <property type="match status" value="1"/>
</dbReference>
<reference evidence="8 9" key="1">
    <citation type="submission" date="2024-08" db="EMBL/GenBank/DDBJ databases">
        <title>Gnathostoma spinigerum genome.</title>
        <authorList>
            <person name="Gonzalez-Bertolin B."/>
            <person name="Monzon S."/>
            <person name="Zaballos A."/>
            <person name="Jimenez P."/>
            <person name="Dekumyoy P."/>
            <person name="Varona S."/>
            <person name="Cuesta I."/>
            <person name="Sumanam S."/>
            <person name="Adisakwattana P."/>
            <person name="Gasser R.B."/>
            <person name="Hernandez-Gonzalez A."/>
            <person name="Young N.D."/>
            <person name="Perteguer M.J."/>
        </authorList>
    </citation>
    <scope>NUCLEOTIDE SEQUENCE [LARGE SCALE GENOMIC DNA]</scope>
    <source>
        <strain evidence="8">AL3</strain>
        <tissue evidence="8">Liver</tissue>
    </source>
</reference>
<name>A0ABD6EA67_9BILA</name>
<comment type="function">
    <text evidence="7">Small GTPase required for proper nuclear import of RNA polymerase II and III (RNAPII and RNAPIII). May act at an RNAP assembly step prior to nuclear import.</text>
</comment>
<evidence type="ECO:0000256" key="5">
    <source>
        <dbReference type="ARBA" id="ARBA00022801"/>
    </source>
</evidence>
<comment type="subunit">
    <text evidence="7">Binds to RNA polymerase II (RNAPII).</text>
</comment>